<comment type="caution">
    <text evidence="1">The sequence shown here is derived from an EMBL/GenBank/DDBJ whole genome shotgun (WGS) entry which is preliminary data.</text>
</comment>
<keyword evidence="2" id="KW-1185">Reference proteome</keyword>
<accession>A0A848HAG3</accession>
<evidence type="ECO:0000313" key="1">
    <source>
        <dbReference type="EMBL" id="NML44608.1"/>
    </source>
</evidence>
<sequence>MQIDFHHAVTYVCCRLAGMDDAGAAVVAHAAQYVDDATNDGPLQFATGERYVRVTSAHQTLDLRLNSDAADNRMVWVPFHFLPGNDAVAPGTDADEAFIRRMVCRPNSQVAQEMVFDCIERQDKVFALHRLGVALHTYVDTWAHQGFVGMVNDFNKVDAIQVQPDPAYRNTEVYADLTSGATRAKAFVAGHLPVGHASVLTFPDLPFLRWSFTRDNGEKVVRDNPGDFLVAAQNMFDMARRYVARDRNLASADLPAADRQAIDTLLRNTIALEGEERHKAWAEAIAQGRFSFGPTQVDYIDSGPGSWKFQAVGQDPDVEDGSERFDFTPAFLTSHWKRFHDAVQHHRLFILHELLPRHGLSAS</sequence>
<dbReference type="Pfam" id="PF20551">
    <property type="entry name" value="DUF6765"/>
    <property type="match status" value="1"/>
</dbReference>
<name>A0A848HAG3_9BURK</name>
<evidence type="ECO:0000313" key="2">
    <source>
        <dbReference type="Proteomes" id="UP000541185"/>
    </source>
</evidence>
<dbReference type="AlphaFoldDB" id="A0A848HAG3"/>
<dbReference type="EMBL" id="JABBFX010000001">
    <property type="protein sequence ID" value="NML44608.1"/>
    <property type="molecule type" value="Genomic_DNA"/>
</dbReference>
<protein>
    <submittedName>
        <fullName evidence="1">Uncharacterized protein</fullName>
    </submittedName>
</protein>
<organism evidence="1 2">
    <name type="scientific">Ramlibacter agri</name>
    <dbReference type="NCBI Taxonomy" id="2728837"/>
    <lineage>
        <taxon>Bacteria</taxon>
        <taxon>Pseudomonadati</taxon>
        <taxon>Pseudomonadota</taxon>
        <taxon>Betaproteobacteria</taxon>
        <taxon>Burkholderiales</taxon>
        <taxon>Comamonadaceae</taxon>
        <taxon>Ramlibacter</taxon>
    </lineage>
</organism>
<dbReference type="Proteomes" id="UP000541185">
    <property type="component" value="Unassembled WGS sequence"/>
</dbReference>
<gene>
    <name evidence="1" type="ORF">HHL11_12655</name>
</gene>
<proteinExistence type="predicted"/>
<dbReference type="RefSeq" id="WP_169418725.1">
    <property type="nucleotide sequence ID" value="NZ_JABBFX010000001.1"/>
</dbReference>
<reference evidence="1 2" key="1">
    <citation type="submission" date="2020-04" db="EMBL/GenBank/DDBJ databases">
        <title>Ramlibacter sp. G-1-2-2 isolated from soil.</title>
        <authorList>
            <person name="Dahal R.H."/>
        </authorList>
    </citation>
    <scope>NUCLEOTIDE SEQUENCE [LARGE SCALE GENOMIC DNA]</scope>
    <source>
        <strain evidence="1 2">G-1-2-2</strain>
    </source>
</reference>
<dbReference type="InterPro" id="IPR046653">
    <property type="entry name" value="DUF6765"/>
</dbReference>